<accession>A0A6C2UPM5</accession>
<evidence type="ECO:0000256" key="1">
    <source>
        <dbReference type="ARBA" id="ARBA00004138"/>
    </source>
</evidence>
<evidence type="ECO:0000313" key="9">
    <source>
        <dbReference type="Proteomes" id="UP000346198"/>
    </source>
</evidence>
<evidence type="ECO:0000313" key="8">
    <source>
        <dbReference type="EMBL" id="VGO21883.1"/>
    </source>
</evidence>
<comment type="subcellular location">
    <subcellularLocation>
        <location evidence="1">Cell projection</location>
        <location evidence="1">Cilium</location>
    </subcellularLocation>
    <subcellularLocation>
        <location evidence="2">Cytoplasm</location>
    </subcellularLocation>
</comment>
<dbReference type="AlphaFoldDB" id="A0A6C2UPM5"/>
<keyword evidence="3" id="KW-0963">Cytoplasm</keyword>
<dbReference type="EMBL" id="CAAHFH010000002">
    <property type="protein sequence ID" value="VGO21883.1"/>
    <property type="molecule type" value="Genomic_DNA"/>
</dbReference>
<name>A0A6C2UPM5_9BACT</name>
<evidence type="ECO:0000256" key="2">
    <source>
        <dbReference type="ARBA" id="ARBA00004496"/>
    </source>
</evidence>
<evidence type="ECO:0000259" key="7">
    <source>
        <dbReference type="Pfam" id="PF22544"/>
    </source>
</evidence>
<reference evidence="8 9" key="1">
    <citation type="submission" date="2019-04" db="EMBL/GenBank/DDBJ databases">
        <authorList>
            <person name="Van Vliet M D."/>
        </authorList>
    </citation>
    <scope>NUCLEOTIDE SEQUENCE [LARGE SCALE GENOMIC DNA]</scope>
    <source>
        <strain evidence="8 9">F21</strain>
    </source>
</reference>
<keyword evidence="6" id="KW-0732">Signal</keyword>
<sequence length="796" mass="84050">MKLRNLNIMIAAASLSITASAAELLVGATDGLTGVSSMNDVGVQWLEASVGTDGTSTDTFYGPDGDSNYSTGEAVPTASEIFSVNDDVRVVGEENHIEVKFTISNDGYDYLDVEEIRFDASKLFNGSPAALTVQYVDGDFSGVTPGANISETFSVADVNKVGDFPDFSVDLTSLADYSLGFNESATFAIVPSSASAGASTYIDNLGVFGTTGPASVVTVPKIEVSGNGNLIVNNSTTPETANQTLFPERSIGSIGTNEFTISSTGSTNLVLTGSPDAVQLSGDTNVFSMVLQPNLTDLAAGTSTTFQISYEPLVEDTTNTATVSVLNNDTNYTFEIQGISVLIVPDIDVISEYGGFAITNNQTEVDFQQNTDFSTAYVGEPVTNNFLVRNTGYTNLSVTGASISGSSELTIIPPVPGDVAPGTNIAFSVIFTPTLGNVGVLQTASVIVSNNVAGKEAYTFAVSGTGQIAAPGEIIAAWTHIDPALQVAPQEVHSSVEASYLLTGADGAGAWDSSFKSSLDHTYGSTGGREYFGDPAGGTQNKNILWHPKNDTISPVLTLTVSNASASASINLSSLHYDAMIETLGNTDTVVINYSGDISGVVSTDTVTTVYESGFRDGQDFDHAINGVLEPQQTVSFNFMIDTNNMVNFQDIFLDNFSIKGTFVEDPYLEWISTYTNGVAAEADADPDGDGLDNTYEFGLGGNPVDAEDTGYAPTYGSVEEAGQWFEYVHPRRVDSGLTYYLELTDMLTNPVWTNMGYSVVGVGGAFEGDSAFEAVTNRIDTVAKDHQFLRLIIEQ</sequence>
<feature type="chain" id="PRO_5025361558" description="HYDIN/VesB/CFA65-like Ig-like domain-containing protein" evidence="6">
    <location>
        <begin position="22"/>
        <end position="796"/>
    </location>
</feature>
<dbReference type="InterPro" id="IPR053879">
    <property type="entry name" value="HYDIN_VesB_CFA65-like_Ig"/>
</dbReference>
<keyword evidence="5" id="KW-0966">Cell projection</keyword>
<evidence type="ECO:0000256" key="3">
    <source>
        <dbReference type="ARBA" id="ARBA00022490"/>
    </source>
</evidence>
<dbReference type="InterPro" id="IPR013783">
    <property type="entry name" value="Ig-like_fold"/>
</dbReference>
<evidence type="ECO:0000256" key="4">
    <source>
        <dbReference type="ARBA" id="ARBA00023069"/>
    </source>
</evidence>
<dbReference type="Pfam" id="PF22544">
    <property type="entry name" value="HYDIN_VesB_CFA65-like_Ig"/>
    <property type="match status" value="1"/>
</dbReference>
<dbReference type="Gene3D" id="2.60.40.10">
    <property type="entry name" value="Immunoglobulins"/>
    <property type="match status" value="2"/>
</dbReference>
<feature type="signal peptide" evidence="6">
    <location>
        <begin position="1"/>
        <end position="21"/>
    </location>
</feature>
<dbReference type="RefSeq" id="WP_136063315.1">
    <property type="nucleotide sequence ID" value="NZ_CAAHFH010000002.1"/>
</dbReference>
<keyword evidence="4" id="KW-0969">Cilium</keyword>
<dbReference type="NCBIfam" id="NF012200">
    <property type="entry name" value="choice_anch_D"/>
    <property type="match status" value="2"/>
</dbReference>
<proteinExistence type="predicted"/>
<evidence type="ECO:0000256" key="6">
    <source>
        <dbReference type="SAM" id="SignalP"/>
    </source>
</evidence>
<feature type="domain" description="HYDIN/VesB/CFA65-like Ig-like" evidence="7">
    <location>
        <begin position="365"/>
        <end position="457"/>
    </location>
</feature>
<keyword evidence="9" id="KW-1185">Reference proteome</keyword>
<organism evidence="8 9">
    <name type="scientific">Pontiella sulfatireligans</name>
    <dbReference type="NCBI Taxonomy" id="2750658"/>
    <lineage>
        <taxon>Bacteria</taxon>
        <taxon>Pseudomonadati</taxon>
        <taxon>Kiritimatiellota</taxon>
        <taxon>Kiritimatiellia</taxon>
        <taxon>Kiritimatiellales</taxon>
        <taxon>Pontiellaceae</taxon>
        <taxon>Pontiella</taxon>
    </lineage>
</organism>
<gene>
    <name evidence="8" type="ORF">SCARR_03963</name>
</gene>
<dbReference type="Proteomes" id="UP000346198">
    <property type="component" value="Unassembled WGS sequence"/>
</dbReference>
<dbReference type="GO" id="GO:0005737">
    <property type="term" value="C:cytoplasm"/>
    <property type="evidence" value="ECO:0007669"/>
    <property type="project" value="UniProtKB-SubCell"/>
</dbReference>
<protein>
    <recommendedName>
        <fullName evidence="7">HYDIN/VesB/CFA65-like Ig-like domain-containing protein</fullName>
    </recommendedName>
</protein>
<evidence type="ECO:0000256" key="5">
    <source>
        <dbReference type="ARBA" id="ARBA00023273"/>
    </source>
</evidence>